<accession>A0A5N5QLA2</accession>
<dbReference type="PANTHER" id="PTHR33266">
    <property type="entry name" value="CHROMOSOME 15, WHOLE GENOME SHOTGUN SEQUENCE"/>
    <property type="match status" value="1"/>
</dbReference>
<dbReference type="PANTHER" id="PTHR33266:SF1">
    <property type="entry name" value="F-BOX DOMAIN-CONTAINING PROTEIN"/>
    <property type="match status" value="1"/>
</dbReference>
<comment type="caution">
    <text evidence="1">The sequence shown here is derived from an EMBL/GenBank/DDBJ whole genome shotgun (WGS) entry which is preliminary data.</text>
</comment>
<evidence type="ECO:0000313" key="1">
    <source>
        <dbReference type="EMBL" id="KAB5592444.1"/>
    </source>
</evidence>
<sequence>MPPNDEIPTQGVTFPGAGAADLDIALFLITEIKLPYDILTASKVIGLLSKTERRETIVKACADADFERVRQGKNPLLKDGGVRGGTNSPPKQIYKIPFKDHGDTDDHIMWALEDSFERKYVGAAVSGLYEYLENNNRLFEDACARETAKKYYGRFCSIVQSSGTGKSRAMIELRTKGVIVLYMNLRDRREEYTFPERDDIIADILTAPQLTGRQCYALFTAIFRVLKFTFEVNSLAVGSARELINHWNDVMCTLRSEQRNKWFQELQRQYVKELEADLTSYQALVEAFKAWNDFASERLGLDLNPNHPQLVIEFDEAHTLNNGQDHCPSHLLCDVISDYSKISSGTWVIFTSTRSRVSGFSPPFHGSWRSELVFPPYIHLGWDQHAKDIRLVKPKSVAQFKYIVRLGRPLWVSLMGVMIDDSLLNTAAQKLCNNRWYNPKSEWQALAMLGARFCITLRPGHLDSNWFNINAVASHMRILESITPNRARQSTIYPSEPLLACVAAQRLHQTSESLCESLKVLNNKVLDQLIDTGNGGEFFGRLLLLLAKDLYRRTLTTQPNNILTNNNELLDCVPIPVVGYLRFMFGENIISEDEKRLDGWYINFTHWISMASVLWDVETELSVRPDFAELHYYRTSAAQCSHDQPLVDKVIPIFYRDSSTLQSRFSHILISDRARNKLSKNDLESITHKTIFGYESTEPYVVILLDISVLASESAVSCECEWGTSSCGPCRIYVPGVNATSFSFLKDYPDILAPLTSMINAVQAPDPTPIISKLARQTVVEG</sequence>
<protein>
    <submittedName>
        <fullName evidence="1">Uncharacterized protein</fullName>
    </submittedName>
</protein>
<reference evidence="1 2" key="1">
    <citation type="journal article" date="2019" name="Fungal Biol. Biotechnol.">
        <title>Draft genome sequence of fastidious pathogen Ceratobasidium theobromae, which causes vascular-streak dieback in Theobroma cacao.</title>
        <authorList>
            <person name="Ali S.S."/>
            <person name="Asman A."/>
            <person name="Shao J."/>
            <person name="Firmansyah A.P."/>
            <person name="Susilo A.W."/>
            <person name="Rosmana A."/>
            <person name="McMahon P."/>
            <person name="Junaid M."/>
            <person name="Guest D."/>
            <person name="Kheng T.Y."/>
            <person name="Meinhardt L.W."/>
            <person name="Bailey B.A."/>
        </authorList>
    </citation>
    <scope>NUCLEOTIDE SEQUENCE [LARGE SCALE GENOMIC DNA]</scope>
    <source>
        <strain evidence="1 2">CT2</strain>
    </source>
</reference>
<proteinExistence type="predicted"/>
<evidence type="ECO:0000313" key="2">
    <source>
        <dbReference type="Proteomes" id="UP000383932"/>
    </source>
</evidence>
<gene>
    <name evidence="1" type="ORF">CTheo_4091</name>
</gene>
<dbReference type="AlphaFoldDB" id="A0A5N5QLA2"/>
<dbReference type="OrthoDB" id="107110at2759"/>
<name>A0A5N5QLA2_9AGAM</name>
<organism evidence="1 2">
    <name type="scientific">Ceratobasidium theobromae</name>
    <dbReference type="NCBI Taxonomy" id="1582974"/>
    <lineage>
        <taxon>Eukaryota</taxon>
        <taxon>Fungi</taxon>
        <taxon>Dikarya</taxon>
        <taxon>Basidiomycota</taxon>
        <taxon>Agaricomycotina</taxon>
        <taxon>Agaricomycetes</taxon>
        <taxon>Cantharellales</taxon>
        <taxon>Ceratobasidiaceae</taxon>
        <taxon>Ceratobasidium</taxon>
    </lineage>
</organism>
<dbReference type="Proteomes" id="UP000383932">
    <property type="component" value="Unassembled WGS sequence"/>
</dbReference>
<keyword evidence="2" id="KW-1185">Reference proteome</keyword>
<dbReference type="EMBL" id="SSOP01000064">
    <property type="protein sequence ID" value="KAB5592444.1"/>
    <property type="molecule type" value="Genomic_DNA"/>
</dbReference>